<dbReference type="InterPro" id="IPR036390">
    <property type="entry name" value="WH_DNA-bd_sf"/>
</dbReference>
<sequence>MEDRVIEYKRELTKDVDGLEREVVSFLNTYGGELLFGVNNDGTVYGIEDIDAVQTKIAQRLDSNINPSCLGLFDIHVERREDKHIIKVVVSAGSERPYYLTKYGMTPKGCYYRVGASCRQMTESMIRELYSKHVPRTIANIESPDQDLTFQVLEIYYRNHGLALTDQFAKNLDFLTPDGKYNFVAYLFSDNNHLTFKVAKYAGTDKCDLVESSEYGFGCLLQTADRIIDRLHVENRTWTRITSKYRLERHMFEPVPVREAVINMLVHNQYIHGYTPVVELFSDRLELTSHGGLPEGLSEDMFFKGVSRPRNREIMRIFHDVDMVEQLGSGMNRILQYYDKGIFEIYEDTIKVVFKFAMSVDEAIPNGSQMTREQSAISPRTDEKTAISPRTDKTIRKSVSKEAVKADILSFLRNNQAASYQEISDAVGVVRSTAGKYVKELVEAGLLRREGNTRVGYWKVL</sequence>
<name>A0A9D9DY43_9SPIO</name>
<dbReference type="PANTHER" id="PTHR30595:SF6">
    <property type="entry name" value="SCHLAFEN ALBA-2 DOMAIN-CONTAINING PROTEIN"/>
    <property type="match status" value="1"/>
</dbReference>
<dbReference type="InterPro" id="IPR011991">
    <property type="entry name" value="ArsR-like_HTH"/>
</dbReference>
<gene>
    <name evidence="3" type="ORF">IAA97_01880</name>
</gene>
<dbReference type="Gene3D" id="3.30.950.30">
    <property type="entry name" value="Schlafen, AAA domain"/>
    <property type="match status" value="1"/>
</dbReference>
<dbReference type="Pfam" id="PF13412">
    <property type="entry name" value="HTH_24"/>
    <property type="match status" value="1"/>
</dbReference>
<dbReference type="SUPFAM" id="SSF46785">
    <property type="entry name" value="Winged helix' DNA-binding domain"/>
    <property type="match status" value="1"/>
</dbReference>
<dbReference type="Pfam" id="PF04326">
    <property type="entry name" value="SLFN_AlbA_2"/>
    <property type="match status" value="1"/>
</dbReference>
<feature type="region of interest" description="Disordered" evidence="1">
    <location>
        <begin position="368"/>
        <end position="387"/>
    </location>
</feature>
<protein>
    <submittedName>
        <fullName evidence="3">DNA binding domain-containing protein</fullName>
    </submittedName>
</protein>
<dbReference type="InterPro" id="IPR007421">
    <property type="entry name" value="Schlafen_AlbA_2_dom"/>
</dbReference>
<dbReference type="Pfam" id="PF13749">
    <property type="entry name" value="HATPase_c_4"/>
    <property type="match status" value="1"/>
</dbReference>
<accession>A0A9D9DY43</accession>
<dbReference type="Proteomes" id="UP000823615">
    <property type="component" value="Unassembled WGS sequence"/>
</dbReference>
<dbReference type="Gene3D" id="1.10.10.10">
    <property type="entry name" value="Winged helix-like DNA-binding domain superfamily/Winged helix DNA-binding domain"/>
    <property type="match status" value="1"/>
</dbReference>
<evidence type="ECO:0000313" key="4">
    <source>
        <dbReference type="Proteomes" id="UP000823615"/>
    </source>
</evidence>
<dbReference type="InterPro" id="IPR038461">
    <property type="entry name" value="Schlafen_AlbA_2_dom_sf"/>
</dbReference>
<dbReference type="Gene3D" id="3.30.565.60">
    <property type="match status" value="1"/>
</dbReference>
<dbReference type="CDD" id="cd00090">
    <property type="entry name" value="HTH_ARSR"/>
    <property type="match status" value="1"/>
</dbReference>
<dbReference type="InterPro" id="IPR036388">
    <property type="entry name" value="WH-like_DNA-bd_sf"/>
</dbReference>
<comment type="caution">
    <text evidence="3">The sequence shown here is derived from an EMBL/GenBank/DDBJ whole genome shotgun (WGS) entry which is preliminary data.</text>
</comment>
<organism evidence="3 4">
    <name type="scientific">Candidatus Ornithospirochaeta stercoripullorum</name>
    <dbReference type="NCBI Taxonomy" id="2840899"/>
    <lineage>
        <taxon>Bacteria</taxon>
        <taxon>Pseudomonadati</taxon>
        <taxon>Spirochaetota</taxon>
        <taxon>Spirochaetia</taxon>
        <taxon>Spirochaetales</taxon>
        <taxon>Spirochaetaceae</taxon>
        <taxon>Spirochaetaceae incertae sedis</taxon>
        <taxon>Candidatus Ornithospirochaeta</taxon>
    </lineage>
</organism>
<dbReference type="EMBL" id="JADIMT010000031">
    <property type="protein sequence ID" value="MBO8435716.1"/>
    <property type="molecule type" value="Genomic_DNA"/>
</dbReference>
<dbReference type="PANTHER" id="PTHR30595">
    <property type="entry name" value="GLPR-RELATED TRANSCRIPTIONAL REPRESSOR"/>
    <property type="match status" value="1"/>
</dbReference>
<dbReference type="AlphaFoldDB" id="A0A9D9DY43"/>
<dbReference type="GO" id="GO:0006355">
    <property type="term" value="P:regulation of DNA-templated transcription"/>
    <property type="evidence" value="ECO:0007669"/>
    <property type="project" value="UniProtKB-ARBA"/>
</dbReference>
<evidence type="ECO:0000259" key="2">
    <source>
        <dbReference type="Pfam" id="PF04326"/>
    </source>
</evidence>
<dbReference type="InterPro" id="IPR038475">
    <property type="entry name" value="RecG_C_sf"/>
</dbReference>
<reference evidence="3" key="2">
    <citation type="journal article" date="2021" name="PeerJ">
        <title>Extensive microbial diversity within the chicken gut microbiome revealed by metagenomics and culture.</title>
        <authorList>
            <person name="Gilroy R."/>
            <person name="Ravi A."/>
            <person name="Getino M."/>
            <person name="Pursley I."/>
            <person name="Horton D.L."/>
            <person name="Alikhan N.F."/>
            <person name="Baker D."/>
            <person name="Gharbi K."/>
            <person name="Hall N."/>
            <person name="Watson M."/>
            <person name="Adriaenssens E.M."/>
            <person name="Foster-Nyarko E."/>
            <person name="Jarju S."/>
            <person name="Secka A."/>
            <person name="Antonio M."/>
            <person name="Oren A."/>
            <person name="Chaudhuri R.R."/>
            <person name="La Ragione R."/>
            <person name="Hildebrand F."/>
            <person name="Pallen M.J."/>
        </authorList>
    </citation>
    <scope>NUCLEOTIDE SEQUENCE</scope>
    <source>
        <strain evidence="3">7293</strain>
    </source>
</reference>
<feature type="compositionally biased region" description="Polar residues" evidence="1">
    <location>
        <begin position="368"/>
        <end position="378"/>
    </location>
</feature>
<proteinExistence type="predicted"/>
<evidence type="ECO:0000313" key="3">
    <source>
        <dbReference type="EMBL" id="MBO8435716.1"/>
    </source>
</evidence>
<feature type="domain" description="Schlafen AlbA-2" evidence="2">
    <location>
        <begin position="2"/>
        <end position="122"/>
    </location>
</feature>
<evidence type="ECO:0000256" key="1">
    <source>
        <dbReference type="SAM" id="MobiDB-lite"/>
    </source>
</evidence>
<reference evidence="3" key="1">
    <citation type="submission" date="2020-10" db="EMBL/GenBank/DDBJ databases">
        <authorList>
            <person name="Gilroy R."/>
        </authorList>
    </citation>
    <scope>NUCLEOTIDE SEQUENCE</scope>
    <source>
        <strain evidence="3">7293</strain>
    </source>
</reference>